<protein>
    <recommendedName>
        <fullName evidence="3">Bypass of forespore C C-terminal domain-containing protein</fullName>
    </recommendedName>
</protein>
<name>A0A9D1R8D6_9FIRM</name>
<reference evidence="1" key="2">
    <citation type="submission" date="2021-04" db="EMBL/GenBank/DDBJ databases">
        <authorList>
            <person name="Gilroy R."/>
        </authorList>
    </citation>
    <scope>NUCLEOTIDE SEQUENCE</scope>
    <source>
        <strain evidence="1">CHK195-6426</strain>
    </source>
</reference>
<evidence type="ECO:0000313" key="2">
    <source>
        <dbReference type="Proteomes" id="UP000824265"/>
    </source>
</evidence>
<evidence type="ECO:0008006" key="3">
    <source>
        <dbReference type="Google" id="ProtNLM"/>
    </source>
</evidence>
<sequence length="249" mass="28529">MMKFVKGALLFFVFPAVMLGIGFFAGIKAVEFFYPGRVQQQTETPEFYPETIEEQQPLETDFDMDTQRADVMQESVPQDAGMEETSEEAYVSSGIQEAASSGETLCVDTEYVLEETDIINHTVVETSWKLPDKYVGMNREQFLAAMESYEAFPPLSEMERGFVGLEVLSFSRERVVVQMNYQYLQPGSCFYLAVQNNEVVVYLEDMETIYINTGIKLDSLPEALQLEIIQMMWVEDEESLYDFLETYSS</sequence>
<proteinExistence type="predicted"/>
<comment type="caution">
    <text evidence="1">The sequence shown here is derived from an EMBL/GenBank/DDBJ whole genome shotgun (WGS) entry which is preliminary data.</text>
</comment>
<dbReference type="AlphaFoldDB" id="A0A9D1R8D6"/>
<evidence type="ECO:0000313" key="1">
    <source>
        <dbReference type="EMBL" id="HIW82403.1"/>
    </source>
</evidence>
<accession>A0A9D1R8D6</accession>
<gene>
    <name evidence="1" type="ORF">H9742_12945</name>
</gene>
<dbReference type="EMBL" id="DXGH01000071">
    <property type="protein sequence ID" value="HIW82403.1"/>
    <property type="molecule type" value="Genomic_DNA"/>
</dbReference>
<organism evidence="1 2">
    <name type="scientific">Candidatus Acetatifactor stercoripullorum</name>
    <dbReference type="NCBI Taxonomy" id="2838414"/>
    <lineage>
        <taxon>Bacteria</taxon>
        <taxon>Bacillati</taxon>
        <taxon>Bacillota</taxon>
        <taxon>Clostridia</taxon>
        <taxon>Lachnospirales</taxon>
        <taxon>Lachnospiraceae</taxon>
        <taxon>Acetatifactor</taxon>
    </lineage>
</organism>
<dbReference type="Proteomes" id="UP000824265">
    <property type="component" value="Unassembled WGS sequence"/>
</dbReference>
<reference evidence="1" key="1">
    <citation type="journal article" date="2021" name="PeerJ">
        <title>Extensive microbial diversity within the chicken gut microbiome revealed by metagenomics and culture.</title>
        <authorList>
            <person name="Gilroy R."/>
            <person name="Ravi A."/>
            <person name="Getino M."/>
            <person name="Pursley I."/>
            <person name="Horton D.L."/>
            <person name="Alikhan N.F."/>
            <person name="Baker D."/>
            <person name="Gharbi K."/>
            <person name="Hall N."/>
            <person name="Watson M."/>
            <person name="Adriaenssens E.M."/>
            <person name="Foster-Nyarko E."/>
            <person name="Jarju S."/>
            <person name="Secka A."/>
            <person name="Antonio M."/>
            <person name="Oren A."/>
            <person name="Chaudhuri R.R."/>
            <person name="La Ragione R."/>
            <person name="Hildebrand F."/>
            <person name="Pallen M.J."/>
        </authorList>
    </citation>
    <scope>NUCLEOTIDE SEQUENCE</scope>
    <source>
        <strain evidence="1">CHK195-6426</strain>
    </source>
</reference>